<dbReference type="EC" id="3.2.2.6" evidence="1"/>
<keyword evidence="10" id="KW-1185">Reference proteome</keyword>
<evidence type="ECO:0000256" key="3">
    <source>
        <dbReference type="ARBA" id="ARBA00022737"/>
    </source>
</evidence>
<dbReference type="Pfam" id="PF07725">
    <property type="entry name" value="LRR_3"/>
    <property type="match status" value="2"/>
</dbReference>
<keyword evidence="2" id="KW-0433">Leucine-rich repeat</keyword>
<dbReference type="GO" id="GO:0006952">
    <property type="term" value="P:defense response"/>
    <property type="evidence" value="ECO:0007669"/>
    <property type="project" value="UniProtKB-KW"/>
</dbReference>
<dbReference type="InterPro" id="IPR011713">
    <property type="entry name" value="Leu-rich_rpt_3"/>
</dbReference>
<keyword evidence="4" id="KW-0378">Hydrolase</keyword>
<dbReference type="InterPro" id="IPR035897">
    <property type="entry name" value="Toll_tir_struct_dom_sf"/>
</dbReference>
<dbReference type="Gene3D" id="1.10.8.430">
    <property type="entry name" value="Helical domain of apoptotic protease-activating factors"/>
    <property type="match status" value="2"/>
</dbReference>
<dbReference type="InterPro" id="IPR032675">
    <property type="entry name" value="LRR_dom_sf"/>
</dbReference>
<dbReference type="Gene3D" id="3.40.50.300">
    <property type="entry name" value="P-loop containing nucleotide triphosphate hydrolases"/>
    <property type="match status" value="2"/>
</dbReference>
<dbReference type="InterPro" id="IPR001611">
    <property type="entry name" value="Leu-rich_rpt"/>
</dbReference>
<dbReference type="InterPro" id="IPR045344">
    <property type="entry name" value="C-JID"/>
</dbReference>
<organism evidence="9 10">
    <name type="scientific">Morus notabilis</name>
    <dbReference type="NCBI Taxonomy" id="981085"/>
    <lineage>
        <taxon>Eukaryota</taxon>
        <taxon>Viridiplantae</taxon>
        <taxon>Streptophyta</taxon>
        <taxon>Embryophyta</taxon>
        <taxon>Tracheophyta</taxon>
        <taxon>Spermatophyta</taxon>
        <taxon>Magnoliopsida</taxon>
        <taxon>eudicotyledons</taxon>
        <taxon>Gunneridae</taxon>
        <taxon>Pentapetalae</taxon>
        <taxon>rosids</taxon>
        <taxon>fabids</taxon>
        <taxon>Rosales</taxon>
        <taxon>Moraceae</taxon>
        <taxon>Moreae</taxon>
        <taxon>Morus</taxon>
    </lineage>
</organism>
<protein>
    <recommendedName>
        <fullName evidence="1">ADP-ribosyl cyclase/cyclic ADP-ribose hydrolase</fullName>
        <ecNumber evidence="1">3.2.2.6</ecNumber>
    </recommendedName>
</protein>
<dbReference type="InterPro" id="IPR036390">
    <property type="entry name" value="WH_DNA-bd_sf"/>
</dbReference>
<evidence type="ECO:0000256" key="5">
    <source>
        <dbReference type="ARBA" id="ARBA00022821"/>
    </source>
</evidence>
<evidence type="ECO:0000256" key="6">
    <source>
        <dbReference type="ARBA" id="ARBA00023027"/>
    </source>
</evidence>
<dbReference type="PANTHER" id="PTHR11017:SF479">
    <property type="entry name" value="DISEASE RESISTANCE PROTEIN (TIR-NBS-LRR CLASS) FAMILY"/>
    <property type="match status" value="1"/>
</dbReference>
<dbReference type="GO" id="GO:0007165">
    <property type="term" value="P:signal transduction"/>
    <property type="evidence" value="ECO:0007669"/>
    <property type="project" value="InterPro"/>
</dbReference>
<dbReference type="InterPro" id="IPR000157">
    <property type="entry name" value="TIR_dom"/>
</dbReference>
<dbReference type="PRINTS" id="PR00364">
    <property type="entry name" value="DISEASERSIST"/>
</dbReference>
<dbReference type="GO" id="GO:0043531">
    <property type="term" value="F:ADP binding"/>
    <property type="evidence" value="ECO:0007669"/>
    <property type="project" value="InterPro"/>
</dbReference>
<dbReference type="InterPro" id="IPR003591">
    <property type="entry name" value="Leu-rich_rpt_typical-subtyp"/>
</dbReference>
<dbReference type="SMART" id="SM00255">
    <property type="entry name" value="TIR"/>
    <property type="match status" value="2"/>
</dbReference>
<dbReference type="InterPro" id="IPR002182">
    <property type="entry name" value="NB-ARC"/>
</dbReference>
<dbReference type="PANTHER" id="PTHR11017">
    <property type="entry name" value="LEUCINE-RICH REPEAT-CONTAINING PROTEIN"/>
    <property type="match status" value="1"/>
</dbReference>
<dbReference type="InterPro" id="IPR042197">
    <property type="entry name" value="Apaf_helical"/>
</dbReference>
<dbReference type="SUPFAM" id="SSF52540">
    <property type="entry name" value="P-loop containing nucleoside triphosphate hydrolases"/>
    <property type="match status" value="2"/>
</dbReference>
<dbReference type="InterPro" id="IPR044974">
    <property type="entry name" value="Disease_R_plants"/>
</dbReference>
<dbReference type="FunFam" id="3.40.50.10140:FF:000007">
    <property type="entry name" value="Disease resistance protein (TIR-NBS-LRR class)"/>
    <property type="match status" value="1"/>
</dbReference>
<dbReference type="PROSITE" id="PS51450">
    <property type="entry name" value="LRR"/>
    <property type="match status" value="1"/>
</dbReference>
<evidence type="ECO:0000256" key="7">
    <source>
        <dbReference type="ARBA" id="ARBA00047304"/>
    </source>
</evidence>
<reference evidence="10" key="1">
    <citation type="submission" date="2013-01" db="EMBL/GenBank/DDBJ databases">
        <title>Draft Genome Sequence of a Mulberry Tree, Morus notabilis C.K. Schneid.</title>
        <authorList>
            <person name="He N."/>
            <person name="Zhao S."/>
        </authorList>
    </citation>
    <scope>NUCLEOTIDE SEQUENCE</scope>
</reference>
<keyword evidence="6" id="KW-0520">NAD</keyword>
<dbReference type="SUPFAM" id="SSF52200">
    <property type="entry name" value="Toll/Interleukin receptor TIR domain"/>
    <property type="match status" value="2"/>
</dbReference>
<dbReference type="InterPro" id="IPR058192">
    <property type="entry name" value="WHD_ROQ1-like"/>
</dbReference>
<comment type="catalytic activity">
    <reaction evidence="7">
        <text>NAD(+) + H2O = ADP-D-ribose + nicotinamide + H(+)</text>
        <dbReference type="Rhea" id="RHEA:16301"/>
        <dbReference type="ChEBI" id="CHEBI:15377"/>
        <dbReference type="ChEBI" id="CHEBI:15378"/>
        <dbReference type="ChEBI" id="CHEBI:17154"/>
        <dbReference type="ChEBI" id="CHEBI:57540"/>
        <dbReference type="ChEBI" id="CHEBI:57967"/>
        <dbReference type="EC" id="3.2.2.6"/>
    </reaction>
    <physiologicalReaction direction="left-to-right" evidence="7">
        <dbReference type="Rhea" id="RHEA:16302"/>
    </physiologicalReaction>
</comment>
<dbReference type="Gene3D" id="3.80.10.10">
    <property type="entry name" value="Ribonuclease Inhibitor"/>
    <property type="match status" value="5"/>
</dbReference>
<dbReference type="Pfam" id="PF01582">
    <property type="entry name" value="TIR"/>
    <property type="match status" value="2"/>
</dbReference>
<dbReference type="SMART" id="SM00382">
    <property type="entry name" value="AAA"/>
    <property type="match status" value="2"/>
</dbReference>
<dbReference type="SUPFAM" id="SSF46785">
    <property type="entry name" value="Winged helix' DNA-binding domain"/>
    <property type="match status" value="1"/>
</dbReference>
<dbReference type="Pfam" id="PF00931">
    <property type="entry name" value="NB-ARC"/>
    <property type="match status" value="2"/>
</dbReference>
<evidence type="ECO:0000256" key="1">
    <source>
        <dbReference type="ARBA" id="ARBA00011982"/>
    </source>
</evidence>
<dbReference type="InterPro" id="IPR003593">
    <property type="entry name" value="AAA+_ATPase"/>
</dbReference>
<feature type="domain" description="TIR" evidence="8">
    <location>
        <begin position="1452"/>
        <end position="1571"/>
    </location>
</feature>
<dbReference type="PROSITE" id="PS50104">
    <property type="entry name" value="TIR"/>
    <property type="match status" value="2"/>
</dbReference>
<name>W9S5S5_9ROSA</name>
<dbReference type="Pfam" id="PF23282">
    <property type="entry name" value="WHD_ROQ1"/>
    <property type="match status" value="2"/>
</dbReference>
<dbReference type="Proteomes" id="UP000030645">
    <property type="component" value="Unassembled WGS sequence"/>
</dbReference>
<evidence type="ECO:0000256" key="2">
    <source>
        <dbReference type="ARBA" id="ARBA00022614"/>
    </source>
</evidence>
<dbReference type="Pfam" id="PF20160">
    <property type="entry name" value="C-JID"/>
    <property type="match status" value="1"/>
</dbReference>
<dbReference type="GO" id="GO:0061809">
    <property type="term" value="F:NAD+ nucleosidase activity, cyclic ADP-ribose generating"/>
    <property type="evidence" value="ECO:0007669"/>
    <property type="project" value="UniProtKB-EC"/>
</dbReference>
<gene>
    <name evidence="9" type="ORF">L484_004576</name>
</gene>
<keyword evidence="5" id="KW-0611">Plant defense</keyword>
<proteinExistence type="predicted"/>
<keyword evidence="3" id="KW-0677">Repeat</keyword>
<evidence type="ECO:0000313" key="9">
    <source>
        <dbReference type="EMBL" id="EXC27504.1"/>
    </source>
</evidence>
<evidence type="ECO:0000256" key="4">
    <source>
        <dbReference type="ARBA" id="ARBA00022801"/>
    </source>
</evidence>
<evidence type="ECO:0000313" key="10">
    <source>
        <dbReference type="Proteomes" id="UP000030645"/>
    </source>
</evidence>
<sequence length="2161" mass="245800">MAVASSSSSFVPSSYKYDVFISFRGEDTRKNFTSHLSSALCRNAIEVYIDDRLERGGEISSALLTAIEESQLSLVVFSKDYASSRWCLDELVHILKCKRERGQIVLPVFYHVDPSDIRHQRGSYGAAFAAHQKRFKNHRIKVEEWRNALRGATALSGFHLQDESESEFVEKIVKNVIEKLENVSSSATADDFQGQLVGISKRLEKMESLLCIGSPNVRVIGIWGMGGIGKTTLAEALYKRVSPKFDTCFFTNVKEEVLKHGLNGLKERLFCKLLKCERVNMESSFKDVQLWRKRVLVVLDNVDQLEQLECLFGEHHDVSQEGNGRFGLGSRIIVTSRDKKLLTSRADEIYEVDALDSIEARRLFYLKAFRRVSAISTDYTDLAERVLDYAKGNPLALKVLGSHLHSRSISEWKSATGKLKKAPNETIQGVLKLSYDALDRIEKSIFLDIACLLKGEKRNFIEGILDEESHIGINVLIEKSLITSGDFEIIGMHDLVQEMGWEIVRQESLNELAERSRLWIAQDVVHVLENKKGTKSVIGISLDLSKIDEDLWLEPTVFETMPNLRLLKIYNSGHNNCLQNLEQNLLLNLKRLIGKKCRLIYLHKDLRYLPNSIRYLSWIEYPSKTLPIKFRPESLVELEMPYSQLTQLWDGLQPLGNLKHIDFSFSKQLAKFPDLSHASRLESMCLIGCTSLVEIPPLNFQVFDDLKSMDQISLDMSCDKRAFGSLDLSFCTNLTSLPEISGNLKILHLIETEIKELPSSIRSLKNLDYLNLVGCENLEIFPELPRNIQILDLSGTAIREMPTTSIERLHDVKIILMSGCKRLVSLPSNLCKCKALTELYLNGCSNLKNFPEIFEPMENLNYLSLEETGIQELSSSFANIIGLSGLSIGWCKNLKTIPKCLNTLSCLDDLFLGGCWKLEIFPDMLLGLRSLKEVNLRYCNISEIPHWIGSLSSLTSLDLTGNMFASIPSSIKQLPKLYYLAISHCRNLRSLPELPSSIEQLNADGCLSMETFLISRPTHTWVLYPLNGVSFMFCECLKLDQSSCDIMTVNFLCRVICNAMILRLTDEHMSVVQDKTQRIIEVCYPGNRIPKWMRYQSEGSSKLTIKLPPNWDRANFSGFVACTVLSFEELYWNRIGKVAIFCKVHLKTKQGQCHYWNTSCHLNTSVVDEDSEGIKGGILRSDHVIMWHAYCKDSLKGYDGEFDAAEMSFDFGCIDYTANSYSTEKHECSLQYKVKRCGIHMLHAETVQAMNKVFTNMSIKQCKKYMFEAKELGINSLQHLQSLQDSGDIEALEQGFKLKAMEARSEDLLTLYNVFSMEASLYDIGSPASAPLMSDDTIESPSQDTNIVLPLSPYSESCPPEADAHDQVNNQSCLETVPRFYDFFGTEVPLHDKRSSTSPSRDSSTTHEEAVCLNFDTEDSCYERINCFDFCCWSNFFSKILASSSSFVPTSYKYDVFISFRGEETRMNFTSHLYAALRRNAIETYIDDKSLKRGDEISPSLLKAIEESQLLLVVFSKDYASSIWSESEFIEKIVKDILEKLENTTPSTAADHFQGQLVGISKRLKKLESLLCVDSPTVRIIGIWGMGGIGKTTLAEALYKKFSSKFDSCILINVKEDVNKHGLCSLKKRLFCKLLKCDCVNMESHFKDVQLRRKKVLVVLDNADEIEQLECLVGENHDVCQQDQKGRFGVGSKIVITSRDKKLLMSRADAIYEVDLLDSNEARELFYLKAFKSDSTIRDYTDLAKRVLDYAKGNPLAIKVLGSHLHSRSREEWKSALSKLKKGPNETIQKVLKMSFDTLDHIEKSIFLDIACFFNGEDRNFVEGILDEESHIGINVLIEKSLISVEVHEKLVMHDLIQEMGWEIVRQESRNELAERSRLWIAQDVFHVLENKKGTKSIEGIFLDVSKTHEDLCLEPTVFEAMSNLRLLKIYNPDHDDGKKSKLVYLRQGLRYLPNSLRYLNWWNYSSKTLPLKFRAESLVELEMPHSRLKKLWDGVQPRENLKHIDLSYSEQLLKIPDLSHTSRLESINLQGCKSLVEIPPINFQVDVPKPTAFDDEDFYDKRTLGSLNVSDCANLKILPDLSGNVRVINLRYTAIKELPSSIKSLEHLFYLDLHGCKNLKIVLDLPSNIEFLDLAGTPIREMRTTSIKCLHGVNIKPENF</sequence>
<evidence type="ECO:0000259" key="8">
    <source>
        <dbReference type="PROSITE" id="PS50104"/>
    </source>
</evidence>
<dbReference type="SMART" id="SM00369">
    <property type="entry name" value="LRR_TYP"/>
    <property type="match status" value="3"/>
</dbReference>
<dbReference type="EMBL" id="KE346148">
    <property type="protein sequence ID" value="EXC27504.1"/>
    <property type="molecule type" value="Genomic_DNA"/>
</dbReference>
<accession>W9S5S5</accession>
<feature type="domain" description="TIR" evidence="8">
    <location>
        <begin position="15"/>
        <end position="180"/>
    </location>
</feature>
<dbReference type="Gene3D" id="3.40.50.10140">
    <property type="entry name" value="Toll/interleukin-1 receptor homology (TIR) domain"/>
    <property type="match status" value="2"/>
</dbReference>
<dbReference type="SUPFAM" id="SSF52058">
    <property type="entry name" value="L domain-like"/>
    <property type="match status" value="3"/>
</dbReference>
<dbReference type="InterPro" id="IPR027417">
    <property type="entry name" value="P-loop_NTPase"/>
</dbReference>